<evidence type="ECO:0000256" key="12">
    <source>
        <dbReference type="SAM" id="MobiDB-lite"/>
    </source>
</evidence>
<dbReference type="GO" id="GO:0019752">
    <property type="term" value="P:carboxylic acid metabolic process"/>
    <property type="evidence" value="ECO:0007669"/>
    <property type="project" value="InterPro"/>
</dbReference>
<comment type="subunit">
    <text evidence="3">Homodimer.</text>
</comment>
<evidence type="ECO:0000256" key="11">
    <source>
        <dbReference type="PIRSR" id="PIRSR602129-50"/>
    </source>
</evidence>
<dbReference type="GO" id="GO:0042427">
    <property type="term" value="P:serotonin biosynthetic process"/>
    <property type="evidence" value="ECO:0007669"/>
    <property type="project" value="TreeGrafter"/>
</dbReference>
<dbReference type="InterPro" id="IPR015424">
    <property type="entry name" value="PyrdxlP-dep_Trfase"/>
</dbReference>
<evidence type="ECO:0000256" key="4">
    <source>
        <dbReference type="ARBA" id="ARBA00022584"/>
    </source>
</evidence>
<feature type="transmembrane region" description="Helical" evidence="13">
    <location>
        <begin position="1068"/>
        <end position="1088"/>
    </location>
</feature>
<feature type="compositionally biased region" description="Basic and acidic residues" evidence="12">
    <location>
        <begin position="754"/>
        <end position="772"/>
    </location>
</feature>
<keyword evidence="7" id="KW-0456">Lyase</keyword>
<evidence type="ECO:0000256" key="10">
    <source>
        <dbReference type="ARBA" id="ARBA00041275"/>
    </source>
</evidence>
<keyword evidence="4" id="KW-0127">Catecholamine biosynthesis</keyword>
<keyword evidence="13" id="KW-0472">Membrane</keyword>
<dbReference type="SUPFAM" id="SSF53383">
    <property type="entry name" value="PLP-dependent transferases"/>
    <property type="match status" value="1"/>
</dbReference>
<dbReference type="PANTHER" id="PTHR11999">
    <property type="entry name" value="GROUP II PYRIDOXAL-5-PHOSPHATE DECARBOXYLASE"/>
    <property type="match status" value="1"/>
</dbReference>
<feature type="modified residue" description="N6-(pyridoxal phosphate)lysine" evidence="11">
    <location>
        <position position="304"/>
    </location>
</feature>
<evidence type="ECO:0000313" key="14">
    <source>
        <dbReference type="Proteomes" id="UP000694867"/>
    </source>
</evidence>
<dbReference type="RefSeq" id="XP_028967709.1">
    <property type="nucleotide sequence ID" value="XM_029111876.1"/>
</dbReference>
<dbReference type="GeneID" id="100906949"/>
<evidence type="ECO:0000256" key="1">
    <source>
        <dbReference type="ARBA" id="ARBA00001933"/>
    </source>
</evidence>
<feature type="compositionally biased region" description="Polar residues" evidence="12">
    <location>
        <begin position="866"/>
        <end position="879"/>
    </location>
</feature>
<keyword evidence="13" id="KW-0812">Transmembrane</keyword>
<dbReference type="Proteomes" id="UP000694867">
    <property type="component" value="Unplaced"/>
</dbReference>
<dbReference type="Gene3D" id="3.90.1150.10">
    <property type="entry name" value="Aspartate Aminotransferase, domain 1"/>
    <property type="match status" value="1"/>
</dbReference>
<organism evidence="14 15">
    <name type="scientific">Galendromus occidentalis</name>
    <name type="common">western predatory mite</name>
    <dbReference type="NCBI Taxonomy" id="34638"/>
    <lineage>
        <taxon>Eukaryota</taxon>
        <taxon>Metazoa</taxon>
        <taxon>Ecdysozoa</taxon>
        <taxon>Arthropoda</taxon>
        <taxon>Chelicerata</taxon>
        <taxon>Arachnida</taxon>
        <taxon>Acari</taxon>
        <taxon>Parasitiformes</taxon>
        <taxon>Mesostigmata</taxon>
        <taxon>Gamasina</taxon>
        <taxon>Phytoseioidea</taxon>
        <taxon>Phytoseiidae</taxon>
        <taxon>Typhlodrominae</taxon>
        <taxon>Galendromus</taxon>
    </lineage>
</organism>
<dbReference type="PRINTS" id="PR00800">
    <property type="entry name" value="YHDCRBOXLASE"/>
</dbReference>
<evidence type="ECO:0000256" key="7">
    <source>
        <dbReference type="ARBA" id="ARBA00023239"/>
    </source>
</evidence>
<dbReference type="GO" id="GO:0030170">
    <property type="term" value="F:pyridoxal phosphate binding"/>
    <property type="evidence" value="ECO:0007669"/>
    <property type="project" value="InterPro"/>
</dbReference>
<dbReference type="FunFam" id="1.20.1340.10:FF:000001">
    <property type="entry name" value="Histidine decarboxylase"/>
    <property type="match status" value="1"/>
</dbReference>
<dbReference type="Pfam" id="PF15383">
    <property type="entry name" value="TMEM237"/>
    <property type="match status" value="1"/>
</dbReference>
<evidence type="ECO:0000313" key="15">
    <source>
        <dbReference type="RefSeq" id="XP_028967709.1"/>
    </source>
</evidence>
<dbReference type="Gene3D" id="1.20.1340.10">
    <property type="entry name" value="dopa decarboxylase, N-terminal domain"/>
    <property type="match status" value="1"/>
</dbReference>
<dbReference type="InterPro" id="IPR015422">
    <property type="entry name" value="PyrdxlP-dep_Trfase_small"/>
</dbReference>
<dbReference type="EC" id="4.1.1.28" evidence="8"/>
<dbReference type="Pfam" id="PF00282">
    <property type="entry name" value="Pyridoxal_deC"/>
    <property type="match status" value="1"/>
</dbReference>
<evidence type="ECO:0000256" key="2">
    <source>
        <dbReference type="ARBA" id="ARBA00009533"/>
    </source>
</evidence>
<name>A0AAJ7WHW0_9ACAR</name>
<dbReference type="PANTHER" id="PTHR11999:SF167">
    <property type="entry name" value="AROMATIC-L-AMINO-ACID DECARBOXYLASE"/>
    <property type="match status" value="1"/>
</dbReference>
<evidence type="ECO:0000256" key="6">
    <source>
        <dbReference type="ARBA" id="ARBA00022898"/>
    </source>
</evidence>
<proteinExistence type="inferred from homology"/>
<feature type="compositionally biased region" description="Basic and acidic residues" evidence="12">
    <location>
        <begin position="635"/>
        <end position="650"/>
    </location>
</feature>
<keyword evidence="5" id="KW-0210">Decarboxylase</keyword>
<dbReference type="InterPro" id="IPR015421">
    <property type="entry name" value="PyrdxlP-dep_Trfase_major"/>
</dbReference>
<dbReference type="Gene3D" id="3.40.640.10">
    <property type="entry name" value="Type I PLP-dependent aspartate aminotransferase-like (Major domain)"/>
    <property type="match status" value="1"/>
</dbReference>
<comment type="similarity">
    <text evidence="2">Belongs to the group II decarboxylase family.</text>
</comment>
<keyword evidence="6 11" id="KW-0663">Pyridoxal phosphate</keyword>
<sequence length="1161" mass="129796">MDDEQVLEAGNWMMKFFVDYMNGIRNRDVLPSVRPGYLRERLPDSAPEDPEDWKTVFEDIEKHIMPGITHWQSPNFYAYFPSGQSPPSVLADILSSSIACVGFTWIASPACTELEMVTLDWLAKMLNLPDQFLFSSGRGGGGVIQGTASESTHMALLAAKAKCTALLLSRNPHWKAGDLRDRLVVYASEQAHSSVERAALLACVRCHLVSVNKTTLGMEESTLAKVIAEDRQLGFIPMAVVVTLGTTNTCAFDELDRIGPLCEKENLWLHIDAAYAGSAFICPEFRPRLDGVEYASSFNFNPHKWMLVNFDCSTLWIQNRVDLENAFKVDPLYLKHEFQGGEMPDYRHWHVPLGRRFRSLKLWFVLRMYGVKGIQEYVRKCVALAKEFEDILLQDDRFEIVAPTTLGLVCFRYKGTNKQNELLLAKIHENKKVFMSPCRVADRYILRLAVCGRLTETSDILFAWNEIVAGLEAMLADAKDFGVDEEQQLDEGSLDNAAWAEKHCLVKRLPLPGDKPNEFRPILRPQGIIHKSCTQLRDWLAGHRSPGSARKGLKGIVPLNDPNDGFGDVGPPFTCGAGAFNNHETAEDRHPGHREQTVIASIGDKPLPRKGTFGITSEDPETNTASIGEKEDENLDRRKIRFEDPQKVDSEEGAEPTNGSEQEEPSRARDRIAEKSSREFRLRFGLKRSKPQVEAAHMPSDGQDERELESQTTPSGDKSSPKKTRFSFPKIGFNRSSNQKTAVDNPGANEEPGVDSHAEKVPDAPEDLKDASEVEAGEAGVVEEKDTARKFTFLKRLREPRPVAQEKIPEEADEGKNEVTHAEDTEIEAVTTEREKQPPSASWWRSRNSNKREKTTEKSAPEPVATITNEETSDITPTVQEALETEPETAPPSTKLGGNPSRRFQFSQRFQRLTESRTKTTEQTELATAPPADPMPTEKLPIDRSQEAQKCLTLEVEPEDRVEAAIVEKFAKDEDVFVSRLFIDRHFAQRKNAPPPARPPSSSPAFVHRSLAPKPGATGEIYNSCLGKLGRTCQGLLGGLCLFFLILLLAADGAGVKNLFVNSGGQGQLLQMLIYLLVIVSVITSFEGMNYQQIIAERRLNRFCITSVIYPAMLILGLTVMKLDNSIALERGLTEHDWLKWKTVNTLRCCLGIGAWMILCF</sequence>
<feature type="compositionally biased region" description="Basic and acidic residues" evidence="12">
    <location>
        <begin position="850"/>
        <end position="860"/>
    </location>
</feature>
<dbReference type="GO" id="GO:0006520">
    <property type="term" value="P:amino acid metabolic process"/>
    <property type="evidence" value="ECO:0007669"/>
    <property type="project" value="InterPro"/>
</dbReference>
<feature type="compositionally biased region" description="Basic and acidic residues" evidence="12">
    <location>
        <begin position="807"/>
        <end position="824"/>
    </location>
</feature>
<accession>A0AAJ7WHW0</accession>
<keyword evidence="13" id="KW-1133">Transmembrane helix</keyword>
<dbReference type="GO" id="GO:0004058">
    <property type="term" value="F:aromatic-L-amino-acid decarboxylase activity"/>
    <property type="evidence" value="ECO:0007669"/>
    <property type="project" value="UniProtKB-EC"/>
</dbReference>
<reference evidence="15" key="1">
    <citation type="submission" date="2025-08" db="UniProtKB">
        <authorList>
            <consortium name="RefSeq"/>
        </authorList>
    </citation>
    <scope>IDENTIFICATION</scope>
</reference>
<dbReference type="KEGG" id="goe:100906949"/>
<dbReference type="AlphaFoldDB" id="A0AAJ7WHW0"/>
<evidence type="ECO:0000256" key="5">
    <source>
        <dbReference type="ARBA" id="ARBA00022793"/>
    </source>
</evidence>
<gene>
    <name evidence="15" type="primary">LOC100906949</name>
</gene>
<evidence type="ECO:0000256" key="3">
    <source>
        <dbReference type="ARBA" id="ARBA00011738"/>
    </source>
</evidence>
<dbReference type="GO" id="GO:0005737">
    <property type="term" value="C:cytoplasm"/>
    <property type="evidence" value="ECO:0007669"/>
    <property type="project" value="TreeGrafter"/>
</dbReference>
<dbReference type="GO" id="GO:0042423">
    <property type="term" value="P:catecholamine biosynthetic process"/>
    <property type="evidence" value="ECO:0007669"/>
    <property type="project" value="UniProtKB-KW"/>
</dbReference>
<keyword evidence="14" id="KW-1185">Reference proteome</keyword>
<evidence type="ECO:0000256" key="13">
    <source>
        <dbReference type="SAM" id="Phobius"/>
    </source>
</evidence>
<feature type="compositionally biased region" description="Basic and acidic residues" evidence="12">
    <location>
        <begin position="664"/>
        <end position="682"/>
    </location>
</feature>
<feature type="compositionally biased region" description="Basic and acidic residues" evidence="12">
    <location>
        <begin position="912"/>
        <end position="922"/>
    </location>
</feature>
<dbReference type="InterPro" id="IPR029409">
    <property type="entry name" value="TMEM237"/>
</dbReference>
<evidence type="ECO:0000256" key="9">
    <source>
        <dbReference type="ARBA" id="ARBA00040968"/>
    </source>
</evidence>
<dbReference type="FunFam" id="3.40.640.10:FF:000025">
    <property type="entry name" value="Histidine decarboxylase"/>
    <property type="match status" value="1"/>
</dbReference>
<feature type="transmembrane region" description="Helical" evidence="13">
    <location>
        <begin position="1100"/>
        <end position="1121"/>
    </location>
</feature>
<dbReference type="InterPro" id="IPR010977">
    <property type="entry name" value="Aromatic_deC"/>
</dbReference>
<comment type="cofactor">
    <cofactor evidence="1 11">
        <name>pyridoxal 5'-phosphate</name>
        <dbReference type="ChEBI" id="CHEBI:597326"/>
    </cofactor>
</comment>
<dbReference type="CDD" id="cd06450">
    <property type="entry name" value="DOPA_deC_like"/>
    <property type="match status" value="1"/>
</dbReference>
<feature type="compositionally biased region" description="Low complexity" evidence="12">
    <location>
        <begin position="901"/>
        <end position="911"/>
    </location>
</feature>
<protein>
    <recommendedName>
        <fullName evidence="9">Aromatic-L-amino-acid decarboxylase</fullName>
        <ecNumber evidence="8">4.1.1.28</ecNumber>
    </recommendedName>
    <alternativeName>
        <fullName evidence="10">DOPA decarboxylase</fullName>
    </alternativeName>
</protein>
<feature type="region of interest" description="Disordered" evidence="12">
    <location>
        <begin position="599"/>
        <end position="938"/>
    </location>
</feature>
<evidence type="ECO:0000256" key="8">
    <source>
        <dbReference type="ARBA" id="ARBA00038886"/>
    </source>
</evidence>
<dbReference type="InterPro" id="IPR002129">
    <property type="entry name" value="PyrdxlP-dep_de-COase"/>
</dbReference>